<evidence type="ECO:0000256" key="3">
    <source>
        <dbReference type="ARBA" id="ARBA00023002"/>
    </source>
</evidence>
<dbReference type="Pfam" id="PF14226">
    <property type="entry name" value="DIOX_N"/>
    <property type="match status" value="1"/>
</dbReference>
<keyword evidence="3 5" id="KW-0560">Oxidoreductase</keyword>
<dbReference type="PANTHER" id="PTHR10209:SF881">
    <property type="entry name" value="FI07970P-RELATED"/>
    <property type="match status" value="1"/>
</dbReference>
<evidence type="ECO:0000256" key="1">
    <source>
        <dbReference type="ARBA" id="ARBA00008056"/>
    </source>
</evidence>
<evidence type="ECO:0000256" key="2">
    <source>
        <dbReference type="ARBA" id="ARBA00022723"/>
    </source>
</evidence>
<dbReference type="PROSITE" id="PS51471">
    <property type="entry name" value="FE2OG_OXY"/>
    <property type="match status" value="1"/>
</dbReference>
<dbReference type="AlphaFoldDB" id="A0A438NB41"/>
<name>A0A438NB41_EXOME</name>
<evidence type="ECO:0000256" key="4">
    <source>
        <dbReference type="ARBA" id="ARBA00023004"/>
    </source>
</evidence>
<dbReference type="GO" id="GO:0016491">
    <property type="term" value="F:oxidoreductase activity"/>
    <property type="evidence" value="ECO:0007669"/>
    <property type="project" value="UniProtKB-KW"/>
</dbReference>
<proteinExistence type="inferred from homology"/>
<dbReference type="GO" id="GO:0044283">
    <property type="term" value="P:small molecule biosynthetic process"/>
    <property type="evidence" value="ECO:0007669"/>
    <property type="project" value="UniProtKB-ARBA"/>
</dbReference>
<gene>
    <name evidence="7" type="ORF">B0A52_03173</name>
</gene>
<dbReference type="PRINTS" id="PR00682">
    <property type="entry name" value="IPNSYNTHASE"/>
</dbReference>
<dbReference type="PANTHER" id="PTHR10209">
    <property type="entry name" value="OXIDOREDUCTASE, 2OG-FE II OXYGENASE FAMILY PROTEIN"/>
    <property type="match status" value="1"/>
</dbReference>
<comment type="caution">
    <text evidence="7">The sequence shown here is derived from an EMBL/GenBank/DDBJ whole genome shotgun (WGS) entry which is preliminary data.</text>
</comment>
<dbReference type="InterPro" id="IPR026992">
    <property type="entry name" value="DIOX_N"/>
</dbReference>
<dbReference type="EMBL" id="NAJM01000010">
    <property type="protein sequence ID" value="RVX72820.1"/>
    <property type="molecule type" value="Genomic_DNA"/>
</dbReference>
<keyword evidence="4 5" id="KW-0408">Iron</keyword>
<evidence type="ECO:0000313" key="7">
    <source>
        <dbReference type="EMBL" id="RVX72820.1"/>
    </source>
</evidence>
<dbReference type="SUPFAM" id="SSF51197">
    <property type="entry name" value="Clavaminate synthase-like"/>
    <property type="match status" value="1"/>
</dbReference>
<dbReference type="Pfam" id="PF03171">
    <property type="entry name" value="2OG-FeII_Oxy"/>
    <property type="match status" value="1"/>
</dbReference>
<dbReference type="Gene3D" id="2.60.120.330">
    <property type="entry name" value="B-lactam Antibiotic, Isopenicillin N Synthase, Chain"/>
    <property type="match status" value="1"/>
</dbReference>
<organism evidence="7 8">
    <name type="scientific">Exophiala mesophila</name>
    <name type="common">Black yeast-like fungus</name>
    <dbReference type="NCBI Taxonomy" id="212818"/>
    <lineage>
        <taxon>Eukaryota</taxon>
        <taxon>Fungi</taxon>
        <taxon>Dikarya</taxon>
        <taxon>Ascomycota</taxon>
        <taxon>Pezizomycotina</taxon>
        <taxon>Eurotiomycetes</taxon>
        <taxon>Chaetothyriomycetidae</taxon>
        <taxon>Chaetothyriales</taxon>
        <taxon>Herpotrichiellaceae</taxon>
        <taxon>Exophiala</taxon>
    </lineage>
</organism>
<evidence type="ECO:0000259" key="6">
    <source>
        <dbReference type="PROSITE" id="PS51471"/>
    </source>
</evidence>
<reference evidence="7 8" key="1">
    <citation type="submission" date="2017-03" db="EMBL/GenBank/DDBJ databases">
        <title>Genomes of endolithic fungi from Antarctica.</title>
        <authorList>
            <person name="Coleine C."/>
            <person name="Masonjones S."/>
            <person name="Stajich J.E."/>
        </authorList>
    </citation>
    <scope>NUCLEOTIDE SEQUENCE [LARGE SCALE GENOMIC DNA]</scope>
    <source>
        <strain evidence="7 8">CCFEE 6314</strain>
    </source>
</reference>
<evidence type="ECO:0000313" key="8">
    <source>
        <dbReference type="Proteomes" id="UP000288859"/>
    </source>
</evidence>
<comment type="similarity">
    <text evidence="1 5">Belongs to the iron/ascorbate-dependent oxidoreductase family.</text>
</comment>
<dbReference type="OrthoDB" id="288590at2759"/>
<sequence>MSPTESLVHIPIIDISGYLAGDAEASIQIAQQMREACEKQGFLQIVGHQVPEQVQRDFLSSVAQFFAQPLSEKEKLSQSNSKCYRGYERIGGQKLDELDDSATPDQKEGFSVRPERPLGRFLQGPNQWPENLSGFKENYMRYFDAVHQLSQSVFRLIALSLDLPEAYFDDFSADPDGLCLCRAHHYPPTPADVAGRTRGVGAHTDFGALTLLLQDDVGGLEVLHRATNTWHHVTPVKGAYVCNIGDLMQRWTNDRYKSTMHRVISPFSGKDRYSCAFFNDGALDKIIECLPTCIGAGDQAHYPPLKVEKHIVDRYVQSYGAAGTVLTAA</sequence>
<dbReference type="GO" id="GO:0046872">
    <property type="term" value="F:metal ion binding"/>
    <property type="evidence" value="ECO:0007669"/>
    <property type="project" value="UniProtKB-KW"/>
</dbReference>
<keyword evidence="2 5" id="KW-0479">Metal-binding</keyword>
<dbReference type="VEuPathDB" id="FungiDB:PV10_07359"/>
<accession>A0A438NB41</accession>
<protein>
    <recommendedName>
        <fullName evidence="6">Fe2OG dioxygenase domain-containing protein</fullName>
    </recommendedName>
</protein>
<evidence type="ECO:0000256" key="5">
    <source>
        <dbReference type="RuleBase" id="RU003682"/>
    </source>
</evidence>
<feature type="domain" description="Fe2OG dioxygenase" evidence="6">
    <location>
        <begin position="174"/>
        <end position="281"/>
    </location>
</feature>
<dbReference type="Proteomes" id="UP000288859">
    <property type="component" value="Unassembled WGS sequence"/>
</dbReference>
<dbReference type="InterPro" id="IPR027443">
    <property type="entry name" value="IPNS-like_sf"/>
</dbReference>
<dbReference type="InterPro" id="IPR044861">
    <property type="entry name" value="IPNS-like_FE2OG_OXY"/>
</dbReference>
<dbReference type="InterPro" id="IPR005123">
    <property type="entry name" value="Oxoglu/Fe-dep_dioxygenase_dom"/>
</dbReference>